<feature type="region of interest" description="Disordered" evidence="1">
    <location>
        <begin position="196"/>
        <end position="220"/>
    </location>
</feature>
<accession>W4LA81</accession>
<reference evidence="2 3" key="1">
    <citation type="journal article" date="2014" name="Nature">
        <title>An environmental bacterial taxon with a large and distinct metabolic repertoire.</title>
        <authorList>
            <person name="Wilson M.C."/>
            <person name="Mori T."/>
            <person name="Ruckert C."/>
            <person name="Uria A.R."/>
            <person name="Helf M.J."/>
            <person name="Takada K."/>
            <person name="Gernert C."/>
            <person name="Steffens U.A."/>
            <person name="Heycke N."/>
            <person name="Schmitt S."/>
            <person name="Rinke C."/>
            <person name="Helfrich E.J."/>
            <person name="Brachmann A.O."/>
            <person name="Gurgui C."/>
            <person name="Wakimoto T."/>
            <person name="Kracht M."/>
            <person name="Crusemann M."/>
            <person name="Hentschel U."/>
            <person name="Abe I."/>
            <person name="Matsunaga S."/>
            <person name="Kalinowski J."/>
            <person name="Takeyama H."/>
            <person name="Piel J."/>
        </authorList>
    </citation>
    <scope>NUCLEOTIDE SEQUENCE [LARGE SCALE GENOMIC DNA]</scope>
    <source>
        <strain evidence="3">TSY2</strain>
    </source>
</reference>
<proteinExistence type="predicted"/>
<dbReference type="PANTHER" id="PTHR34239:SF2">
    <property type="entry name" value="TRANSPOSABLE ELEMENT P TRANSPOSASE_THAP9 CONSERVED DOMAIN-CONTAINING PROTEIN"/>
    <property type="match status" value="1"/>
</dbReference>
<organism evidence="2 3">
    <name type="scientific">Candidatus Entotheonella gemina</name>
    <dbReference type="NCBI Taxonomy" id="1429439"/>
    <lineage>
        <taxon>Bacteria</taxon>
        <taxon>Pseudomonadati</taxon>
        <taxon>Nitrospinota/Tectimicrobiota group</taxon>
        <taxon>Candidatus Tectimicrobiota</taxon>
        <taxon>Candidatus Entotheonellia</taxon>
        <taxon>Candidatus Entotheonellales</taxon>
        <taxon>Candidatus Entotheonellaceae</taxon>
        <taxon>Candidatus Entotheonella</taxon>
    </lineage>
</organism>
<feature type="region of interest" description="Disordered" evidence="1">
    <location>
        <begin position="1"/>
        <end position="25"/>
    </location>
</feature>
<evidence type="ECO:0000313" key="3">
    <source>
        <dbReference type="Proteomes" id="UP000019140"/>
    </source>
</evidence>
<evidence type="ECO:0000256" key="1">
    <source>
        <dbReference type="SAM" id="MobiDB-lite"/>
    </source>
</evidence>
<feature type="compositionally biased region" description="Polar residues" evidence="1">
    <location>
        <begin position="1"/>
        <end position="10"/>
    </location>
</feature>
<comment type="caution">
    <text evidence="2">The sequence shown here is derived from an EMBL/GenBank/DDBJ whole genome shotgun (WGS) entry which is preliminary data.</text>
</comment>
<dbReference type="PANTHER" id="PTHR34239">
    <property type="entry name" value="APPLE DOMAIN-CONTAINING PROTEIN"/>
    <property type="match status" value="1"/>
</dbReference>
<dbReference type="EMBL" id="AZHX01002368">
    <property type="protein sequence ID" value="ETW95008.1"/>
    <property type="molecule type" value="Genomic_DNA"/>
</dbReference>
<dbReference type="HOGENOM" id="CLU_1072350_0_0_7"/>
<gene>
    <name evidence="2" type="ORF">ETSY2_48770</name>
</gene>
<dbReference type="Proteomes" id="UP000019140">
    <property type="component" value="Unassembled WGS sequence"/>
</dbReference>
<evidence type="ECO:0000313" key="2">
    <source>
        <dbReference type="EMBL" id="ETW95008.1"/>
    </source>
</evidence>
<sequence length="259" mass="28800">MNSESQSRSLTQREEDDPGTLNKRFQLSEKTAALLTSVSGKPLKNTKRRQILARFPLPVECDQAYPPKLDESMGLIIPESSKKEDRLLSRLQQFSMDSLGALLSLQEQLSQEGTMDPKAVAAAVKASITLLGNAAAHFNVERRKCVMKHLNKDLQPLAKGNFPNRGPWLFGDDFGTKAKSMSDNVRALKSTLGKRKAPFYNSGGPTKKQRYTNQNPQGRRNYGGFTQPYSAGTIFQRLGLQKHYQSAKTQAPSNIISKK</sequence>
<keyword evidence="3" id="KW-1185">Reference proteome</keyword>
<name>W4LA81_9BACT</name>
<dbReference type="AlphaFoldDB" id="W4LA81"/>
<protein>
    <submittedName>
        <fullName evidence="2">Uncharacterized protein</fullName>
    </submittedName>
</protein>